<dbReference type="Proteomes" id="UP000238775">
    <property type="component" value="Unassembled WGS sequence"/>
</dbReference>
<dbReference type="EMBL" id="PGWZ01000285">
    <property type="protein sequence ID" value="PPJ76432.1"/>
    <property type="molecule type" value="Genomic_DNA"/>
</dbReference>
<accession>A0A6B5F7I5</accession>
<dbReference type="Proteomes" id="UP000032274">
    <property type="component" value="Unassembled WGS sequence"/>
</dbReference>
<sequence>MIKKKHLSGSFVPDRCFLFIFHKVEKFMGNACSSK</sequence>
<dbReference type="RefSeq" id="WP_031927575.1">
    <property type="nucleotide sequence ID" value="NZ_BAABSP010000003.1"/>
</dbReference>
<comment type="caution">
    <text evidence="2">The sequence shown here is derived from an EMBL/GenBank/DDBJ whole genome shotgun (WGS) entry which is preliminary data.</text>
</comment>
<gene>
    <name evidence="2" type="ORF">CV021_02075</name>
    <name evidence="1" type="ORF">QU38_16495</name>
</gene>
<dbReference type="AlphaFoldDB" id="A0A0D1JNH4"/>
<reference evidence="1 3" key="1">
    <citation type="submission" date="2015-01" db="EMBL/GenBank/DDBJ databases">
        <title>Characterization of Swiss Staphylococcus aureus strains involved in food poisoning.</title>
        <authorList>
            <person name="Crovadore J."/>
            <person name="Chablais R."/>
            <person name="Tonacini J."/>
            <person name="Schnyder B."/>
            <person name="Lefort F."/>
        </authorList>
    </citation>
    <scope>NUCLEOTIDE SEQUENCE [LARGE SCALE GENOMIC DNA]</scope>
    <source>
        <strain evidence="1 3">SA-120</strain>
    </source>
</reference>
<evidence type="ECO:0000313" key="2">
    <source>
        <dbReference type="EMBL" id="PPJ76432.1"/>
    </source>
</evidence>
<organism evidence="2 4">
    <name type="scientific">Staphylococcus aureus</name>
    <dbReference type="NCBI Taxonomy" id="1280"/>
    <lineage>
        <taxon>Bacteria</taxon>
        <taxon>Bacillati</taxon>
        <taxon>Bacillota</taxon>
        <taxon>Bacilli</taxon>
        <taxon>Bacillales</taxon>
        <taxon>Staphylococcaceae</taxon>
        <taxon>Staphylococcus</taxon>
    </lineage>
</organism>
<name>A0A0D1JNH4_STAAU</name>
<reference evidence="2 4" key="2">
    <citation type="submission" date="2017-11" db="EMBL/GenBank/DDBJ databases">
        <authorList>
            <person name="Founou R.C."/>
            <person name="Founou L."/>
            <person name="Allam M."/>
            <person name="Ismail A."/>
            <person name="Essack S.Y."/>
        </authorList>
    </citation>
    <scope>NUCLEOTIDE SEQUENCE [LARGE SCALE GENOMIC DNA]</scope>
    <source>
        <strain evidence="2 4">G703N2B1</strain>
    </source>
</reference>
<evidence type="ECO:0000313" key="4">
    <source>
        <dbReference type="Proteomes" id="UP000238775"/>
    </source>
</evidence>
<evidence type="ECO:0000313" key="1">
    <source>
        <dbReference type="EMBL" id="KIT95496.1"/>
    </source>
</evidence>
<evidence type="ECO:0000313" key="3">
    <source>
        <dbReference type="Proteomes" id="UP000032274"/>
    </source>
</evidence>
<protein>
    <submittedName>
        <fullName evidence="2">Uncharacterized protein</fullName>
    </submittedName>
</protein>
<dbReference type="EMBL" id="JXIG01000630">
    <property type="protein sequence ID" value="KIT95496.1"/>
    <property type="molecule type" value="Genomic_DNA"/>
</dbReference>
<accession>A0A0D1JNH4</accession>
<proteinExistence type="predicted"/>